<dbReference type="InterPro" id="IPR036412">
    <property type="entry name" value="HAD-like_sf"/>
</dbReference>
<dbReference type="PhylomeDB" id="A0A0G4G895"/>
<dbReference type="AlphaFoldDB" id="A0A0G4G895"/>
<name>A0A0G4G895_9ALVE</name>
<dbReference type="GO" id="GO:0005737">
    <property type="term" value="C:cytoplasm"/>
    <property type="evidence" value="ECO:0007669"/>
    <property type="project" value="TreeGrafter"/>
</dbReference>
<feature type="region of interest" description="Disordered" evidence="1">
    <location>
        <begin position="401"/>
        <end position="420"/>
    </location>
</feature>
<dbReference type="EMBL" id="CDMZ01000965">
    <property type="protein sequence ID" value="CEM24746.1"/>
    <property type="molecule type" value="Genomic_DNA"/>
</dbReference>
<feature type="compositionally biased region" description="Gly residues" evidence="1">
    <location>
        <begin position="369"/>
        <end position="389"/>
    </location>
</feature>
<feature type="compositionally biased region" description="Polar residues" evidence="1">
    <location>
        <begin position="461"/>
        <end position="470"/>
    </location>
</feature>
<dbReference type="InterPro" id="IPR023214">
    <property type="entry name" value="HAD_sf"/>
</dbReference>
<dbReference type="Pfam" id="PF13242">
    <property type="entry name" value="Hydrolase_like"/>
    <property type="match status" value="1"/>
</dbReference>
<proteinExistence type="predicted"/>
<reference evidence="2" key="1">
    <citation type="submission" date="2014-11" db="EMBL/GenBank/DDBJ databases">
        <authorList>
            <person name="Otto D Thomas"/>
            <person name="Naeem Raeece"/>
        </authorList>
    </citation>
    <scope>NUCLEOTIDE SEQUENCE</scope>
</reference>
<evidence type="ECO:0000256" key="1">
    <source>
        <dbReference type="SAM" id="MobiDB-lite"/>
    </source>
</evidence>
<dbReference type="InterPro" id="IPR006357">
    <property type="entry name" value="HAD-SF_hydro_IIA"/>
</dbReference>
<dbReference type="VEuPathDB" id="CryptoDB:Cvel_20663"/>
<feature type="region of interest" description="Disordered" evidence="1">
    <location>
        <begin position="361"/>
        <end position="392"/>
    </location>
</feature>
<evidence type="ECO:0000313" key="2">
    <source>
        <dbReference type="EMBL" id="CEM24746.1"/>
    </source>
</evidence>
<feature type="compositionally biased region" description="Basic and acidic residues" evidence="1">
    <location>
        <begin position="401"/>
        <end position="416"/>
    </location>
</feature>
<dbReference type="PANTHER" id="PTHR19288">
    <property type="entry name" value="4-NITROPHENYLPHOSPHATASE-RELATED"/>
    <property type="match status" value="1"/>
</dbReference>
<sequence length="501" mass="54175">MAAVRFPSGVSEIVDQFDGFILDQYGVLHNGAYPLPGALDCLERLQKAGKKMVILSNSSRKAFDCINGLKKLGFDVDVFVGAVTSGEEASTYLRDNFSGKIATWMRWEGRESDPFIEAAEVKIGPIEEAEVLVLQGVEIISEGSDRPLTSAPCFRRTGDLKDHMPFLKKGVERGIPLVCANPDFQVLEPSGSRAFMPGVIAAAYEKLGGKVLRFGKPGKTHFEASVRMLELPPERVVHVGDSLEHDIAGACGAGLASIFIAEGIHKHETHTTIRWLGFQNNLTCLLPLAQRNWANKLIKVHEKQIVAYKTDPRVRYPTFDRFTTGDMLYDWDILDMNHERLQHAPDPERRKAATTFPVGVEQFQKGKGKGSGGAADSAGGGAAPAGPGGRTNLKLKEAAADTNTEKAGGKLPHPEKVITPGEEGYRPLYIHLQYKGLVVGPGAAQKVAELTNSGCLAAQKQDGSNTNSNSKRMRDSPSHPVVISPQPNRSPGAPTPGKPKS</sequence>
<accession>A0A0G4G895</accession>
<dbReference type="PANTHER" id="PTHR19288:SF90">
    <property type="entry name" value="OS08G0542600 PROTEIN"/>
    <property type="match status" value="1"/>
</dbReference>
<dbReference type="SUPFAM" id="SSF56784">
    <property type="entry name" value="HAD-like"/>
    <property type="match status" value="1"/>
</dbReference>
<dbReference type="Gene3D" id="3.40.50.1000">
    <property type="entry name" value="HAD superfamily/HAD-like"/>
    <property type="match status" value="2"/>
</dbReference>
<feature type="region of interest" description="Disordered" evidence="1">
    <location>
        <begin position="455"/>
        <end position="501"/>
    </location>
</feature>
<dbReference type="Pfam" id="PF13344">
    <property type="entry name" value="Hydrolase_6"/>
    <property type="match status" value="1"/>
</dbReference>
<organism evidence="2">
    <name type="scientific">Chromera velia CCMP2878</name>
    <dbReference type="NCBI Taxonomy" id="1169474"/>
    <lineage>
        <taxon>Eukaryota</taxon>
        <taxon>Sar</taxon>
        <taxon>Alveolata</taxon>
        <taxon>Colpodellida</taxon>
        <taxon>Chromeraceae</taxon>
        <taxon>Chromera</taxon>
    </lineage>
</organism>
<gene>
    <name evidence="2" type="ORF">Cvel_20663</name>
</gene>
<protein>
    <submittedName>
        <fullName evidence="2">Uncharacterized protein</fullName>
    </submittedName>
</protein>
<dbReference type="GO" id="GO:0016791">
    <property type="term" value="F:phosphatase activity"/>
    <property type="evidence" value="ECO:0007669"/>
    <property type="project" value="TreeGrafter"/>
</dbReference>